<protein>
    <submittedName>
        <fullName evidence="2">Uncharacterized protein</fullName>
    </submittedName>
</protein>
<evidence type="ECO:0000313" key="2">
    <source>
        <dbReference type="EMBL" id="QEI06556.1"/>
    </source>
</evidence>
<feature type="signal peptide" evidence="1">
    <location>
        <begin position="1"/>
        <end position="22"/>
    </location>
</feature>
<keyword evidence="3" id="KW-1185">Reference proteome</keyword>
<reference evidence="2 3" key="1">
    <citation type="submission" date="2019-08" db="EMBL/GenBank/DDBJ databases">
        <title>Amphibian skin-associated Pigmentiphaga: genome sequence and occurrence across geography and hosts.</title>
        <authorList>
            <person name="Bletz M.C."/>
            <person name="Bunk B."/>
            <person name="Sproeer C."/>
            <person name="Biwer P."/>
            <person name="Reiter S."/>
            <person name="Rabemananjara F.C.E."/>
            <person name="Schulz S."/>
            <person name="Overmann J."/>
            <person name="Vences M."/>
        </authorList>
    </citation>
    <scope>NUCLEOTIDE SEQUENCE [LARGE SCALE GENOMIC DNA]</scope>
    <source>
        <strain evidence="2 3">Mada1488</strain>
    </source>
</reference>
<dbReference type="KEGG" id="pacr:FXN63_12485"/>
<evidence type="ECO:0000313" key="3">
    <source>
        <dbReference type="Proteomes" id="UP000325161"/>
    </source>
</evidence>
<gene>
    <name evidence="2" type="ORF">FXN63_12485</name>
</gene>
<accession>A0A5C0AXU1</accession>
<organism evidence="2 3">
    <name type="scientific">Pigmentiphaga aceris</name>
    <dbReference type="NCBI Taxonomy" id="1940612"/>
    <lineage>
        <taxon>Bacteria</taxon>
        <taxon>Pseudomonadati</taxon>
        <taxon>Pseudomonadota</taxon>
        <taxon>Betaproteobacteria</taxon>
        <taxon>Burkholderiales</taxon>
        <taxon>Alcaligenaceae</taxon>
        <taxon>Pigmentiphaga</taxon>
    </lineage>
</organism>
<dbReference type="Proteomes" id="UP000325161">
    <property type="component" value="Chromosome"/>
</dbReference>
<feature type="chain" id="PRO_5022969971" evidence="1">
    <location>
        <begin position="23"/>
        <end position="124"/>
    </location>
</feature>
<name>A0A5C0AXU1_9BURK</name>
<sequence>MKRTVLTSILFAGIAFGSSALAQGQILGPSPSTRDKLDLYDAPGSMQAIEQVNTSTITFPLAVSAQQSGYSAVDLGGKQVWLRNAQVRSLRESKASCNTGIAPERTARLEAVASTPGAGANACK</sequence>
<dbReference type="EMBL" id="CP043046">
    <property type="protein sequence ID" value="QEI06556.1"/>
    <property type="molecule type" value="Genomic_DNA"/>
</dbReference>
<dbReference type="RefSeq" id="WP_148815268.1">
    <property type="nucleotide sequence ID" value="NZ_CP043046.1"/>
</dbReference>
<proteinExistence type="predicted"/>
<dbReference type="AlphaFoldDB" id="A0A5C0AXU1"/>
<evidence type="ECO:0000256" key="1">
    <source>
        <dbReference type="SAM" id="SignalP"/>
    </source>
</evidence>
<keyword evidence="1" id="KW-0732">Signal</keyword>